<dbReference type="PANTHER" id="PTHR22946">
    <property type="entry name" value="DIENELACTONE HYDROLASE DOMAIN-CONTAINING PROTEIN-RELATED"/>
    <property type="match status" value="1"/>
</dbReference>
<feature type="chain" id="PRO_5017820256" evidence="3">
    <location>
        <begin position="34"/>
        <end position="306"/>
    </location>
</feature>
<dbReference type="PROSITE" id="PS51257">
    <property type="entry name" value="PROKAR_LIPOPROTEIN"/>
    <property type="match status" value="1"/>
</dbReference>
<dbReference type="GO" id="GO:0052689">
    <property type="term" value="F:carboxylic ester hydrolase activity"/>
    <property type="evidence" value="ECO:0007669"/>
    <property type="project" value="UniProtKB-ARBA"/>
</dbReference>
<organism evidence="5 6">
    <name type="scientific">Hyphomonas adhaerens</name>
    <dbReference type="NCBI Taxonomy" id="81029"/>
    <lineage>
        <taxon>Bacteria</taxon>
        <taxon>Pseudomonadati</taxon>
        <taxon>Pseudomonadota</taxon>
        <taxon>Alphaproteobacteria</taxon>
        <taxon>Hyphomonadales</taxon>
        <taxon>Hyphomonadaceae</taxon>
        <taxon>Hyphomonas</taxon>
    </lineage>
</organism>
<dbReference type="SUPFAM" id="SSF53474">
    <property type="entry name" value="alpha/beta-Hydrolases"/>
    <property type="match status" value="1"/>
</dbReference>
<dbReference type="PANTHER" id="PTHR22946:SF9">
    <property type="entry name" value="POLYKETIDE TRANSFERASE AF380"/>
    <property type="match status" value="1"/>
</dbReference>
<dbReference type="InterPro" id="IPR029058">
    <property type="entry name" value="AB_hydrolase_fold"/>
</dbReference>
<reference evidence="5 6" key="1">
    <citation type="journal article" date="2018" name="Nat. Biotechnol.">
        <title>A standardized bacterial taxonomy based on genome phylogeny substantially revises the tree of life.</title>
        <authorList>
            <person name="Parks D.H."/>
            <person name="Chuvochina M."/>
            <person name="Waite D.W."/>
            <person name="Rinke C."/>
            <person name="Skarshewski A."/>
            <person name="Chaumeil P.A."/>
            <person name="Hugenholtz P."/>
        </authorList>
    </citation>
    <scope>NUCLEOTIDE SEQUENCE [LARGE SCALE GENOMIC DNA]</scope>
    <source>
        <strain evidence="5">UBA8733</strain>
    </source>
</reference>
<evidence type="ECO:0000313" key="5">
    <source>
        <dbReference type="EMBL" id="HAE25712.1"/>
    </source>
</evidence>
<feature type="signal peptide" evidence="3">
    <location>
        <begin position="1"/>
        <end position="33"/>
    </location>
</feature>
<dbReference type="InterPro" id="IPR050261">
    <property type="entry name" value="FrsA_esterase"/>
</dbReference>
<gene>
    <name evidence="5" type="ORF">DCG58_01005</name>
</gene>
<evidence type="ECO:0000256" key="1">
    <source>
        <dbReference type="ARBA" id="ARBA00022801"/>
    </source>
</evidence>
<comment type="similarity">
    <text evidence="2">Belongs to the AB hydrolase superfamily. FUS2 hydrolase family.</text>
</comment>
<dbReference type="Pfam" id="PF12697">
    <property type="entry name" value="Abhydrolase_6"/>
    <property type="match status" value="1"/>
</dbReference>
<evidence type="ECO:0000256" key="3">
    <source>
        <dbReference type="SAM" id="SignalP"/>
    </source>
</evidence>
<evidence type="ECO:0000259" key="4">
    <source>
        <dbReference type="Pfam" id="PF12697"/>
    </source>
</evidence>
<dbReference type="InterPro" id="IPR000073">
    <property type="entry name" value="AB_hydrolase_1"/>
</dbReference>
<feature type="domain" description="AB hydrolase-1" evidence="4">
    <location>
        <begin position="80"/>
        <end position="289"/>
    </location>
</feature>
<dbReference type="Proteomes" id="UP000259610">
    <property type="component" value="Unassembled WGS sequence"/>
</dbReference>
<dbReference type="AlphaFoldDB" id="A0A3B9GTH2"/>
<keyword evidence="1 5" id="KW-0378">Hydrolase</keyword>
<comment type="caution">
    <text evidence="5">The sequence shown here is derived from an EMBL/GenBank/DDBJ whole genome shotgun (WGS) entry which is preliminary data.</text>
</comment>
<protein>
    <submittedName>
        <fullName evidence="5">Alpha/beta hydrolase</fullName>
    </submittedName>
</protein>
<proteinExistence type="inferred from homology"/>
<dbReference type="Gene3D" id="3.40.50.1820">
    <property type="entry name" value="alpha/beta hydrolase"/>
    <property type="match status" value="1"/>
</dbReference>
<name>A0A3B9GTH2_9PROT</name>
<dbReference type="EMBL" id="DMAN01000020">
    <property type="protein sequence ID" value="HAE25712.1"/>
    <property type="molecule type" value="Genomic_DNA"/>
</dbReference>
<sequence>MVRSNGRIFMKHASIFAALTGAALLAACATAPAVPPAVSAAPAYDEAFPPAIEEISFDSHGDRLNGLVYVADGPGPHPAVVLLHGFPGNEKNLDLAQDMRAAGWNVLFFHYRGAWGSEGDYTLTHVIEDVASATDFLRTHADQYRTDPDHVVLVGHSMGGFASLQAAARDDGIACAAGIAPANVGVMASVFEADPDAKAGFMAYSDSLQMLHGLTGEKIMAEIAANRDAFSLQGLAPELEGKRILIVGGDKDASVPADAIIRPLIAAYEADPAIDTTGIVLSGDHSFSWSRDELIGTVMDWAEACR</sequence>
<evidence type="ECO:0000256" key="2">
    <source>
        <dbReference type="ARBA" id="ARBA00038115"/>
    </source>
</evidence>
<keyword evidence="3" id="KW-0732">Signal</keyword>
<accession>A0A3B9GTH2</accession>
<evidence type="ECO:0000313" key="6">
    <source>
        <dbReference type="Proteomes" id="UP000259610"/>
    </source>
</evidence>